<protein>
    <submittedName>
        <fullName evidence="1">Uncharacterized protein</fullName>
    </submittedName>
</protein>
<dbReference type="AlphaFoldDB" id="A0A0F9KE13"/>
<name>A0A0F9KE13_9ZZZZ</name>
<gene>
    <name evidence="1" type="ORF">LCGC14_1342170</name>
</gene>
<organism evidence="1">
    <name type="scientific">marine sediment metagenome</name>
    <dbReference type="NCBI Taxonomy" id="412755"/>
    <lineage>
        <taxon>unclassified sequences</taxon>
        <taxon>metagenomes</taxon>
        <taxon>ecological metagenomes</taxon>
    </lineage>
</organism>
<evidence type="ECO:0000313" key="1">
    <source>
        <dbReference type="EMBL" id="KKM80203.1"/>
    </source>
</evidence>
<proteinExistence type="predicted"/>
<comment type="caution">
    <text evidence="1">The sequence shown here is derived from an EMBL/GenBank/DDBJ whole genome shotgun (WGS) entry which is preliminary data.</text>
</comment>
<accession>A0A0F9KE13</accession>
<dbReference type="EMBL" id="LAZR01008218">
    <property type="protein sequence ID" value="KKM80203.1"/>
    <property type="molecule type" value="Genomic_DNA"/>
</dbReference>
<sequence>MKYIQETDWWKEPHKEAAKVFSRECRQVVDNVILVAFWYPRKSMLKKVEGRGRGRGGAGRL</sequence>
<reference evidence="1" key="1">
    <citation type="journal article" date="2015" name="Nature">
        <title>Complex archaea that bridge the gap between prokaryotes and eukaryotes.</title>
        <authorList>
            <person name="Spang A."/>
            <person name="Saw J.H."/>
            <person name="Jorgensen S.L."/>
            <person name="Zaremba-Niedzwiedzka K."/>
            <person name="Martijn J."/>
            <person name="Lind A.E."/>
            <person name="van Eijk R."/>
            <person name="Schleper C."/>
            <person name="Guy L."/>
            <person name="Ettema T.J."/>
        </authorList>
    </citation>
    <scope>NUCLEOTIDE SEQUENCE</scope>
</reference>